<evidence type="ECO:0000256" key="5">
    <source>
        <dbReference type="ARBA" id="ARBA00022729"/>
    </source>
</evidence>
<dbReference type="PANTHER" id="PTHR10357">
    <property type="entry name" value="ALPHA-AMYLASE FAMILY MEMBER"/>
    <property type="match status" value="1"/>
</dbReference>
<dbReference type="InterPro" id="IPR005323">
    <property type="entry name" value="CBM41_pullulanase"/>
</dbReference>
<dbReference type="SUPFAM" id="SSF49452">
    <property type="entry name" value="Starch-binding domain-like"/>
    <property type="match status" value="1"/>
</dbReference>
<feature type="signal peptide" evidence="10">
    <location>
        <begin position="1"/>
        <end position="24"/>
    </location>
</feature>
<evidence type="ECO:0000313" key="13">
    <source>
        <dbReference type="Proteomes" id="UP000632138"/>
    </source>
</evidence>
<evidence type="ECO:0000256" key="9">
    <source>
        <dbReference type="SAM" id="MobiDB-lite"/>
    </source>
</evidence>
<evidence type="ECO:0000256" key="4">
    <source>
        <dbReference type="ARBA" id="ARBA00017303"/>
    </source>
</evidence>
<dbReference type="PANTHER" id="PTHR10357:SF209">
    <property type="entry name" value="PERIPLASMIC ALPHA-AMYLASE"/>
    <property type="match status" value="1"/>
</dbReference>
<accession>A0ABS2AKE7</accession>
<dbReference type="CDD" id="cd10315">
    <property type="entry name" value="CBM41_pullulanase"/>
    <property type="match status" value="1"/>
</dbReference>
<reference evidence="12 13" key="1">
    <citation type="submission" date="2021-01" db="EMBL/GenBank/DDBJ databases">
        <title>Actinoplanes sp. nov. LDG1-06 isolated from lichen.</title>
        <authorList>
            <person name="Saeng-In P."/>
            <person name="Phongsopitanun W."/>
            <person name="Kanchanasin P."/>
            <person name="Yuki M."/>
            <person name="Kudo T."/>
            <person name="Ohkuma M."/>
            <person name="Tanasupawat S."/>
        </authorList>
    </citation>
    <scope>NUCLEOTIDE SEQUENCE [LARGE SCALE GENOMIC DNA]</scope>
    <source>
        <strain evidence="12 13">LDG1-06</strain>
    </source>
</reference>
<dbReference type="CDD" id="cd11339">
    <property type="entry name" value="AmyAc_bac_CMD_like_2"/>
    <property type="match status" value="1"/>
</dbReference>
<evidence type="ECO:0000256" key="6">
    <source>
        <dbReference type="ARBA" id="ARBA00022801"/>
    </source>
</evidence>
<dbReference type="InterPro" id="IPR013784">
    <property type="entry name" value="Carb-bd-like_fold"/>
</dbReference>
<feature type="chain" id="PRO_5045564403" description="Alpha-amylase" evidence="10">
    <location>
        <begin position="25"/>
        <end position="909"/>
    </location>
</feature>
<dbReference type="Gene3D" id="3.20.20.80">
    <property type="entry name" value="Glycosidases"/>
    <property type="match status" value="1"/>
</dbReference>
<dbReference type="RefSeq" id="WP_203380314.1">
    <property type="nucleotide sequence ID" value="NZ_JAENHP010000014.1"/>
</dbReference>
<keyword evidence="5 10" id="KW-0732">Signal</keyword>
<evidence type="ECO:0000256" key="3">
    <source>
        <dbReference type="ARBA" id="ARBA00012595"/>
    </source>
</evidence>
<gene>
    <name evidence="12" type="ORF">JIG36_32910</name>
</gene>
<protein>
    <recommendedName>
        <fullName evidence="4">Alpha-amylase</fullName>
        <ecNumber evidence="3">3.2.1.1</ecNumber>
    </recommendedName>
    <alternativeName>
        <fullName evidence="8">1,4-alpha-D-glucan glucanohydrolase</fullName>
    </alternativeName>
</protein>
<dbReference type="InterPro" id="IPR006048">
    <property type="entry name" value="A-amylase/branching_C"/>
</dbReference>
<evidence type="ECO:0000256" key="2">
    <source>
        <dbReference type="ARBA" id="ARBA00008061"/>
    </source>
</evidence>
<evidence type="ECO:0000256" key="1">
    <source>
        <dbReference type="ARBA" id="ARBA00000548"/>
    </source>
</evidence>
<name>A0ABS2AKE7_9ACTN</name>
<feature type="domain" description="Glycosyl hydrolase family 13 catalytic" evidence="11">
    <location>
        <begin position="46"/>
        <end position="506"/>
    </location>
</feature>
<dbReference type="InterPro" id="IPR013780">
    <property type="entry name" value="Glyco_hydro_b"/>
</dbReference>
<dbReference type="Gene3D" id="2.60.40.1180">
    <property type="entry name" value="Golgi alpha-mannosidase II"/>
    <property type="match status" value="1"/>
</dbReference>
<evidence type="ECO:0000256" key="10">
    <source>
        <dbReference type="SAM" id="SignalP"/>
    </source>
</evidence>
<comment type="similarity">
    <text evidence="2">Belongs to the glycosyl hydrolase 13 family.</text>
</comment>
<comment type="caution">
    <text evidence="12">The sequence shown here is derived from an EMBL/GenBank/DDBJ whole genome shotgun (WGS) entry which is preliminary data.</text>
</comment>
<sequence>MRLRLAAILSAVLAAGFLSAPAAASGGGLSGRHSLRTPVTDENFYFVMADRFDNGSTANDQGGLGRDPLVSGFDPTKKGFYNGGDLAGLLRRIDYIKGLGTTSIWLTPSFKNKAVQLEDGPSAGYHGYWITDFTQIDPHLGTNAELKTLIDAAHQRGMKVYFDIITNHTADVIGYESGARQPYVSKDVAPYRTAAGKPFDDRDYAGSSSFPALDPATSFPYKPVLDAAEKNLKVPAWLNDTSLYHNRGDTTFVGENSLYGDFFGLDDLFTEHPRVVNGMIDVYEKWIADFGVDGFRIDTMKHVNDEFWQKFGPEVLSFARKHGKPEFFMFGEVFDTSKSFTSQFTTRDKMQAVLDFPFQDAARNYASKGQPAAALGQFFAGDDWYTDADSNVYQLPTFLGNHDMGRIGSFVKADNPAAPDTELLARDRLAHELMYFSRGNPVVYYGDEQGFTGPGGDQDARQTMFASRVPEYLDDDLLGTTATHATDNFVPAHPLYASIAGLAKLTAKYPTLRDGAHQHRYADSGAGIYAFSRTDQREFVVALNNSTSARTAAVPTYLARGKFQRVYGTGPATATSAADRTLTVTVPPLSTVVYASEGRIPRSQAAPAVSLSAPAPSTESRSRMKVSATVGGSSFAEVTFHARTGRGGWTPIGTDDNAPYQVFHDVTGLRAGTPVEYRAVVLDNAGHTSTSDARSAQVPAPLLTIEAPAENANVRGRVEVRAVADPERATHVVRFERSIADGPWTTIGRDDSSPAYTVFDDLAPLNLAAGTRIRYQAVLADPAVTSAVRTVRYAGPPLTTATVNYYRPAGDYTDWGLHLWGEAVDPAVLAQIAWDKPWPATRIEGGWATYEIPLVDDTKPVNFIMHLPNGDAVPSTREPGGDRAFTPIDSPQIWLKQGDPAVYTTAPPV</sequence>
<evidence type="ECO:0000313" key="12">
    <source>
        <dbReference type="EMBL" id="MBM2620325.1"/>
    </source>
</evidence>
<keyword evidence="13" id="KW-1185">Reference proteome</keyword>
<dbReference type="EC" id="3.2.1.1" evidence="3"/>
<feature type="compositionally biased region" description="Low complexity" evidence="9">
    <location>
        <begin position="605"/>
        <end position="617"/>
    </location>
</feature>
<dbReference type="InterPro" id="IPR013783">
    <property type="entry name" value="Ig-like_fold"/>
</dbReference>
<dbReference type="SMART" id="SM00642">
    <property type="entry name" value="Aamy"/>
    <property type="match status" value="1"/>
</dbReference>
<dbReference type="Gene3D" id="2.60.40.1110">
    <property type="match status" value="1"/>
</dbReference>
<dbReference type="SUPFAM" id="SSF51445">
    <property type="entry name" value="(Trans)glycosidases"/>
    <property type="match status" value="1"/>
</dbReference>
<organism evidence="12 13">
    <name type="scientific">Paractinoplanes ovalisporus</name>
    <dbReference type="NCBI Taxonomy" id="2810368"/>
    <lineage>
        <taxon>Bacteria</taxon>
        <taxon>Bacillati</taxon>
        <taxon>Actinomycetota</taxon>
        <taxon>Actinomycetes</taxon>
        <taxon>Micromonosporales</taxon>
        <taxon>Micromonosporaceae</taxon>
        <taxon>Paractinoplanes</taxon>
    </lineage>
</organism>
<evidence type="ECO:0000256" key="8">
    <source>
        <dbReference type="ARBA" id="ARBA00030238"/>
    </source>
</evidence>
<dbReference type="Pfam" id="PF00128">
    <property type="entry name" value="Alpha-amylase"/>
    <property type="match status" value="1"/>
</dbReference>
<proteinExistence type="inferred from homology"/>
<keyword evidence="7" id="KW-0326">Glycosidase</keyword>
<dbReference type="EMBL" id="JAENHP010000014">
    <property type="protein sequence ID" value="MBM2620325.1"/>
    <property type="molecule type" value="Genomic_DNA"/>
</dbReference>
<dbReference type="Proteomes" id="UP000632138">
    <property type="component" value="Unassembled WGS sequence"/>
</dbReference>
<comment type="catalytic activity">
    <reaction evidence="1">
        <text>Endohydrolysis of (1-&gt;4)-alpha-D-glucosidic linkages in polysaccharides containing three or more (1-&gt;4)-alpha-linked D-glucose units.</text>
        <dbReference type="EC" id="3.2.1.1"/>
    </reaction>
</comment>
<feature type="region of interest" description="Disordered" evidence="9">
    <location>
        <begin position="604"/>
        <end position="623"/>
    </location>
</feature>
<dbReference type="Pfam" id="PF03714">
    <property type="entry name" value="PUD"/>
    <property type="match status" value="1"/>
</dbReference>
<dbReference type="InterPro" id="IPR017853">
    <property type="entry name" value="GH"/>
</dbReference>
<dbReference type="InterPro" id="IPR006047">
    <property type="entry name" value="GH13_cat_dom"/>
</dbReference>
<dbReference type="Gene3D" id="2.60.40.10">
    <property type="entry name" value="Immunoglobulins"/>
    <property type="match status" value="1"/>
</dbReference>
<evidence type="ECO:0000259" key="11">
    <source>
        <dbReference type="SMART" id="SM00642"/>
    </source>
</evidence>
<evidence type="ECO:0000256" key="7">
    <source>
        <dbReference type="ARBA" id="ARBA00023295"/>
    </source>
</evidence>
<keyword evidence="6" id="KW-0378">Hydrolase</keyword>
<dbReference type="SUPFAM" id="SSF51011">
    <property type="entry name" value="Glycosyl hydrolase domain"/>
    <property type="match status" value="1"/>
</dbReference>
<dbReference type="Pfam" id="PF02806">
    <property type="entry name" value="Alpha-amylase_C"/>
    <property type="match status" value="1"/>
</dbReference>